<accession>A0AAJ7MW97</accession>
<dbReference type="SUPFAM" id="SSF103473">
    <property type="entry name" value="MFS general substrate transporter"/>
    <property type="match status" value="1"/>
</dbReference>
<dbReference type="CTD" id="85413"/>
<feature type="transmembrane region" description="Helical" evidence="15">
    <location>
        <begin position="304"/>
        <end position="324"/>
    </location>
</feature>
<comment type="catalytic activity">
    <reaction evidence="10">
        <text>(R)-carnitine(in) = (R)-carnitine(out)</text>
        <dbReference type="Rhea" id="RHEA:34959"/>
        <dbReference type="ChEBI" id="CHEBI:16347"/>
    </reaction>
</comment>
<dbReference type="GO" id="GO:0030317">
    <property type="term" value="P:flagellated sperm motility"/>
    <property type="evidence" value="ECO:0007669"/>
    <property type="project" value="Ensembl"/>
</dbReference>
<name>A0A2K6MUI1_RHIBE</name>
<dbReference type="Ensembl" id="ENSRBIT00000063437.1">
    <property type="protein sequence ID" value="ENSRBIP00000039413.1"/>
    <property type="gene ID" value="ENSRBIG00000043155.1"/>
</dbReference>
<keyword evidence="8" id="KW-0325">Glycoprotein</keyword>
<dbReference type="STRING" id="61621.ENSRBIP00000039413"/>
<evidence type="ECO:0000256" key="2">
    <source>
        <dbReference type="ARBA" id="ARBA00009203"/>
    </source>
</evidence>
<reference evidence="17" key="3">
    <citation type="submission" date="2025-09" db="UniProtKB">
        <authorList>
            <consortium name="Ensembl"/>
        </authorList>
    </citation>
    <scope>IDENTIFICATION</scope>
</reference>
<evidence type="ECO:0000256" key="3">
    <source>
        <dbReference type="ARBA" id="ARBA00022448"/>
    </source>
</evidence>
<evidence type="ECO:0000256" key="12">
    <source>
        <dbReference type="ARBA" id="ARBA00072104"/>
    </source>
</evidence>
<evidence type="ECO:0000256" key="11">
    <source>
        <dbReference type="ARBA" id="ARBA00055231"/>
    </source>
</evidence>
<dbReference type="GeneTree" id="ENSGT00940000160723"/>
<reference evidence="17 18" key="1">
    <citation type="submission" date="2016-06" db="EMBL/GenBank/DDBJ databases">
        <title>Genome of Rhinopithecus bieti.</title>
        <authorList>
            <person name="Wu"/>
            <person name="C.-I. and Zhang"/>
            <person name="Y."/>
        </authorList>
    </citation>
    <scope>NUCLEOTIDE SEQUENCE</scope>
</reference>
<evidence type="ECO:0000256" key="15">
    <source>
        <dbReference type="SAM" id="Phobius"/>
    </source>
</evidence>
<feature type="transmembrane region" description="Helical" evidence="15">
    <location>
        <begin position="538"/>
        <end position="557"/>
    </location>
</feature>
<evidence type="ECO:0000313" key="18">
    <source>
        <dbReference type="Proteomes" id="UP000233180"/>
    </source>
</evidence>
<dbReference type="KEGG" id="rbb:108540563"/>
<gene>
    <name evidence="17" type="primary">SLC22A16</name>
</gene>
<comment type="catalytic activity">
    <reaction evidence="9">
        <text>spermidine(in) = spermidine(out)</text>
        <dbReference type="Rhea" id="RHEA:35039"/>
        <dbReference type="ChEBI" id="CHEBI:57834"/>
    </reaction>
</comment>
<dbReference type="GO" id="GO:0007338">
    <property type="term" value="P:single fertilization"/>
    <property type="evidence" value="ECO:0007669"/>
    <property type="project" value="Ensembl"/>
</dbReference>
<evidence type="ECO:0000256" key="5">
    <source>
        <dbReference type="ARBA" id="ARBA00022989"/>
    </source>
</evidence>
<comment type="function">
    <text evidence="11">Facilitative organic cation transporter that mediates the transport of carnitine as well as the polyamine spermidine. Mediates the partially Na(+)-dependent bidirectional transport of carnitine. May mediate L-carnitine secretion from testis epididymal epithelium into the lumen which is involved in the maturation of spermatozoa.</text>
</comment>
<dbReference type="Gene3D" id="1.20.1250.20">
    <property type="entry name" value="MFS general substrate transporter like domains"/>
    <property type="match status" value="1"/>
</dbReference>
<feature type="transmembrane region" description="Helical" evidence="15">
    <location>
        <begin position="563"/>
        <end position="584"/>
    </location>
</feature>
<evidence type="ECO:0000256" key="14">
    <source>
        <dbReference type="SAM" id="MobiDB-lite"/>
    </source>
</evidence>
<dbReference type="Pfam" id="PF00083">
    <property type="entry name" value="Sugar_tr"/>
    <property type="match status" value="1"/>
</dbReference>
<evidence type="ECO:0000256" key="9">
    <source>
        <dbReference type="ARBA" id="ARBA00036490"/>
    </source>
</evidence>
<sequence length="639" mass="70478">MVIRGAGLARGAPVAGQVGPGCSPRQPMLEAPQGQIARLGGACAWPPVSLIPLIPFLTSLDGCCPVLPRAAVGPPSVPGRFQRVLYFICAFQNISCGIHYLASVFMGVTPRHVCRPPGNVSLVVFHNHSNWSLEDTGALLSLGQKDYVMVQLQNGEIWELSRCSRNKRENTSSLDYEYTGSKKEFPCVDGYIYDQNTWKSTAVTQWNLVCDRKWLAMLIQPLFMFGVLLGSVTFGYFSDRLGRRVVLWATSSGMFLFGIAAAFAVDYYTFMAARFFLAMVASGYLVVGFVYVMEFIGMKSRTWASVHLHSFFAVGTLLVALTGYLVRTWWLYQMILSTVTVPFILCCWVLPETPFWLLSEGRYEEAQKIVDIMAKWNRTSSCKLSELLSLDLQGPVGNSPTEVQKHSLSHLFYNWNIATRTLTVWLIWFTGSLGFYSFSLNSVNLGGNEYLNLFLLGVVEIPAYTFVCIAMDKVGRRTVLAYSLFCSALTCGVIMVIPHKHYILGVVAAMVGKFAIGAAFGLIYLYTAELYPTIVRSLAVGSGSMVCRLASILAPFSVDLSSVWIFIPQLFVGTMAFLSGVLTLKLPETLGKQLATTWEEAAKLESENESNSSKLLPTTNNSGLEKTEAITPRDSGLGE</sequence>
<keyword evidence="4 15" id="KW-0812">Transmembrane</keyword>
<evidence type="ECO:0000256" key="8">
    <source>
        <dbReference type="ARBA" id="ARBA00023180"/>
    </source>
</evidence>
<dbReference type="PANTHER" id="PTHR24064">
    <property type="entry name" value="SOLUTE CARRIER FAMILY 22 MEMBER"/>
    <property type="match status" value="1"/>
</dbReference>
<dbReference type="InterPro" id="IPR005828">
    <property type="entry name" value="MFS_sugar_transport-like"/>
</dbReference>
<feature type="transmembrane region" description="Helical" evidence="15">
    <location>
        <begin position="479"/>
        <end position="497"/>
    </location>
</feature>
<feature type="transmembrane region" description="Helical" evidence="15">
    <location>
        <begin position="214"/>
        <end position="238"/>
    </location>
</feature>
<protein>
    <recommendedName>
        <fullName evidence="12">Solute carrier family 22 member 16</fullName>
    </recommendedName>
    <alternativeName>
        <fullName evidence="13">Carnitine transporter 2</fullName>
    </alternativeName>
</protein>
<dbReference type="FunFam" id="1.20.1250.20:FF:000154">
    <property type="entry name" value="Solute carrier family 22 member 16"/>
    <property type="match status" value="1"/>
</dbReference>
<comment type="subcellular location">
    <subcellularLocation>
        <location evidence="1">Membrane</location>
        <topology evidence="1">Multi-pass membrane protein</topology>
    </subcellularLocation>
</comment>
<keyword evidence="5 15" id="KW-1133">Transmembrane helix</keyword>
<dbReference type="GeneID" id="108540563"/>
<evidence type="ECO:0000256" key="7">
    <source>
        <dbReference type="ARBA" id="ARBA00023136"/>
    </source>
</evidence>
<dbReference type="GO" id="GO:0005275">
    <property type="term" value="F:amine transmembrane transporter activity"/>
    <property type="evidence" value="ECO:0007669"/>
    <property type="project" value="Ensembl"/>
</dbReference>
<keyword evidence="18" id="KW-1185">Reference proteome</keyword>
<dbReference type="OrthoDB" id="2261376at2759"/>
<evidence type="ECO:0000256" key="10">
    <source>
        <dbReference type="ARBA" id="ARBA00051543"/>
    </source>
</evidence>
<dbReference type="InterPro" id="IPR020846">
    <property type="entry name" value="MFS_dom"/>
</dbReference>
<evidence type="ECO:0000313" key="17">
    <source>
        <dbReference type="Ensembl" id="ENSRBIP00000039413.1"/>
    </source>
</evidence>
<feature type="transmembrane region" description="Helical" evidence="15">
    <location>
        <begin position="330"/>
        <end position="350"/>
    </location>
</feature>
<dbReference type="InterPro" id="IPR036259">
    <property type="entry name" value="MFS_trans_sf"/>
</dbReference>
<feature type="transmembrane region" description="Helical" evidence="15">
    <location>
        <begin position="271"/>
        <end position="292"/>
    </location>
</feature>
<keyword evidence="7 15" id="KW-0472">Membrane</keyword>
<feature type="region of interest" description="Disordered" evidence="14">
    <location>
        <begin position="604"/>
        <end position="639"/>
    </location>
</feature>
<evidence type="ECO:0000256" key="4">
    <source>
        <dbReference type="ARBA" id="ARBA00022692"/>
    </source>
</evidence>
<dbReference type="GO" id="GO:0046717">
    <property type="term" value="P:acid secretion"/>
    <property type="evidence" value="ECO:0007669"/>
    <property type="project" value="Ensembl"/>
</dbReference>
<feature type="transmembrane region" description="Helical" evidence="15">
    <location>
        <begin position="450"/>
        <end position="467"/>
    </location>
</feature>
<dbReference type="Proteomes" id="UP000233180">
    <property type="component" value="Unassembled WGS sequence"/>
</dbReference>
<dbReference type="AlphaFoldDB" id="A0A2K6MUI1"/>
<organism evidence="17 18">
    <name type="scientific">Rhinopithecus bieti</name>
    <name type="common">Black snub-nosed monkey</name>
    <name type="synonym">Pygathrix bieti</name>
    <dbReference type="NCBI Taxonomy" id="61621"/>
    <lineage>
        <taxon>Eukaryota</taxon>
        <taxon>Metazoa</taxon>
        <taxon>Chordata</taxon>
        <taxon>Craniata</taxon>
        <taxon>Vertebrata</taxon>
        <taxon>Euteleostomi</taxon>
        <taxon>Mammalia</taxon>
        <taxon>Eutheria</taxon>
        <taxon>Euarchontoglires</taxon>
        <taxon>Primates</taxon>
        <taxon>Haplorrhini</taxon>
        <taxon>Catarrhini</taxon>
        <taxon>Cercopithecidae</taxon>
        <taxon>Colobinae</taxon>
        <taxon>Rhinopithecus</taxon>
    </lineage>
</organism>
<dbReference type="GO" id="GO:0006811">
    <property type="term" value="P:monoatomic ion transport"/>
    <property type="evidence" value="ECO:0007669"/>
    <property type="project" value="UniProtKB-KW"/>
</dbReference>
<dbReference type="PROSITE" id="PS50850">
    <property type="entry name" value="MFS"/>
    <property type="match status" value="1"/>
</dbReference>
<feature type="domain" description="Major facilitator superfamily (MFS) profile" evidence="16">
    <location>
        <begin position="139"/>
        <end position="591"/>
    </location>
</feature>
<feature type="transmembrane region" description="Helical" evidence="15">
    <location>
        <begin position="417"/>
        <end position="438"/>
    </location>
</feature>
<evidence type="ECO:0000256" key="13">
    <source>
        <dbReference type="ARBA" id="ARBA00082592"/>
    </source>
</evidence>
<feature type="transmembrane region" description="Helical" evidence="15">
    <location>
        <begin position="245"/>
        <end position="265"/>
    </location>
</feature>
<feature type="transmembrane region" description="Helical" evidence="15">
    <location>
        <begin position="503"/>
        <end position="526"/>
    </location>
</feature>
<dbReference type="RefSeq" id="XP_017745167.1">
    <property type="nucleotide sequence ID" value="XM_017889678.1"/>
</dbReference>
<dbReference type="CDD" id="cd17375">
    <property type="entry name" value="MFS_SLC22A16_CT2"/>
    <property type="match status" value="1"/>
</dbReference>
<keyword evidence="3" id="KW-0813">Transport</keyword>
<evidence type="ECO:0000256" key="6">
    <source>
        <dbReference type="ARBA" id="ARBA00023065"/>
    </source>
</evidence>
<evidence type="ECO:0000259" key="16">
    <source>
        <dbReference type="PROSITE" id="PS50850"/>
    </source>
</evidence>
<reference evidence="17" key="2">
    <citation type="submission" date="2025-08" db="UniProtKB">
        <authorList>
            <consortium name="Ensembl"/>
        </authorList>
    </citation>
    <scope>IDENTIFICATION</scope>
</reference>
<comment type="similarity">
    <text evidence="2">Belongs to the major facilitator (TC 2.A.1) superfamily. Organic cation transporter (TC 2.A.1.19) family.</text>
</comment>
<evidence type="ECO:0000256" key="1">
    <source>
        <dbReference type="ARBA" id="ARBA00004141"/>
    </source>
</evidence>
<proteinExistence type="inferred from homology"/>
<keyword evidence="6" id="KW-0406">Ion transport</keyword>
<accession>A0A2K6MUI1</accession>
<dbReference type="GO" id="GO:0005829">
    <property type="term" value="C:cytosol"/>
    <property type="evidence" value="ECO:0007669"/>
    <property type="project" value="Ensembl"/>
</dbReference>
<dbReference type="GO" id="GO:0015226">
    <property type="term" value="F:carnitine transmembrane transporter activity"/>
    <property type="evidence" value="ECO:0007669"/>
    <property type="project" value="Ensembl"/>
</dbReference>
<dbReference type="GO" id="GO:0005886">
    <property type="term" value="C:plasma membrane"/>
    <property type="evidence" value="ECO:0007669"/>
    <property type="project" value="Ensembl"/>
</dbReference>
<dbReference type="GO" id="GO:0015606">
    <property type="term" value="F:spermidine transmembrane transporter activity"/>
    <property type="evidence" value="ECO:0007669"/>
    <property type="project" value="Ensembl"/>
</dbReference>